<dbReference type="PROSITE" id="PS51257">
    <property type="entry name" value="PROKAR_LIPOPROTEIN"/>
    <property type="match status" value="1"/>
</dbReference>
<organism evidence="1 2">
    <name type="scientific">Limobrevibacterium gyesilva</name>
    <dbReference type="NCBI Taxonomy" id="2991712"/>
    <lineage>
        <taxon>Bacteria</taxon>
        <taxon>Pseudomonadati</taxon>
        <taxon>Pseudomonadota</taxon>
        <taxon>Alphaproteobacteria</taxon>
        <taxon>Acetobacterales</taxon>
        <taxon>Acetobacteraceae</taxon>
        <taxon>Limobrevibacterium</taxon>
    </lineage>
</organism>
<proteinExistence type="predicted"/>
<evidence type="ECO:0000313" key="2">
    <source>
        <dbReference type="Proteomes" id="UP001165679"/>
    </source>
</evidence>
<reference evidence="1" key="2">
    <citation type="submission" date="2022-10" db="EMBL/GenBank/DDBJ databases">
        <authorList>
            <person name="Trinh H.N."/>
        </authorList>
    </citation>
    <scope>NUCLEOTIDE SEQUENCE</scope>
    <source>
        <strain evidence="1">RN2-1</strain>
    </source>
</reference>
<sequence length="109" mass="11778">MARAPGTLALTVLLAVSACSRETPDSRTPNLSSGASLSALIGAGEVELVQRLGQPTRSFDTAGLRYVVYERTDIWQMRMRLPATFTCRTTFILDAGHVRSFDRTGIGCA</sequence>
<gene>
    <name evidence="1" type="ORF">OL599_10625</name>
</gene>
<protein>
    <submittedName>
        <fullName evidence="1">Uncharacterized protein</fullName>
    </submittedName>
</protein>
<reference evidence="1" key="1">
    <citation type="submission" date="2022-09" db="EMBL/GenBank/DDBJ databases">
        <title>Rhodovastum sp. nov. RN2-1 isolated from soil in Seongnam, South Korea.</title>
        <authorList>
            <person name="Le N.T."/>
        </authorList>
    </citation>
    <scope>NUCLEOTIDE SEQUENCE</scope>
    <source>
        <strain evidence="1">RN2-1</strain>
    </source>
</reference>
<dbReference type="Proteomes" id="UP001165679">
    <property type="component" value="Unassembled WGS sequence"/>
</dbReference>
<dbReference type="RefSeq" id="WP_264713713.1">
    <property type="nucleotide sequence ID" value="NZ_JAPDNT010000006.1"/>
</dbReference>
<comment type="caution">
    <text evidence="1">The sequence shown here is derived from an EMBL/GenBank/DDBJ whole genome shotgun (WGS) entry which is preliminary data.</text>
</comment>
<name>A0AA42CHM4_9PROT</name>
<accession>A0AA42CHM4</accession>
<dbReference type="AlphaFoldDB" id="A0AA42CHM4"/>
<dbReference type="EMBL" id="JAPDNT010000006">
    <property type="protein sequence ID" value="MCW3475025.1"/>
    <property type="molecule type" value="Genomic_DNA"/>
</dbReference>
<keyword evidence="2" id="KW-1185">Reference proteome</keyword>
<evidence type="ECO:0000313" key="1">
    <source>
        <dbReference type="EMBL" id="MCW3475025.1"/>
    </source>
</evidence>